<feature type="compositionally biased region" description="Polar residues" evidence="1">
    <location>
        <begin position="117"/>
        <end position="133"/>
    </location>
</feature>
<evidence type="ECO:0000313" key="3">
    <source>
        <dbReference type="EMBL" id="KFG99728.1"/>
    </source>
</evidence>
<dbReference type="EMBL" id="AEYJ02001795">
    <property type="protein sequence ID" value="KFG99728.1"/>
    <property type="molecule type" value="Genomic_DNA"/>
</dbReference>
<reference evidence="3 4" key="1">
    <citation type="submission" date="2014-08" db="EMBL/GenBank/DDBJ databases">
        <authorList>
            <person name="Sibley D."/>
            <person name="Venepally P."/>
            <person name="Karamycheva S."/>
            <person name="Hadjithomas M."/>
            <person name="Khan A."/>
            <person name="Brunk B."/>
            <person name="Roos D."/>
            <person name="Caler E."/>
            <person name="Lorenzi H."/>
        </authorList>
    </citation>
    <scope>NUCLEOTIDE SEQUENCE [LARGE SCALE GENOMIC DNA]</scope>
    <source>
        <strain evidence="3 4">VAND</strain>
    </source>
</reference>
<feature type="compositionally biased region" description="Basic and acidic residues" evidence="1">
    <location>
        <begin position="675"/>
        <end position="735"/>
    </location>
</feature>
<proteinExistence type="predicted"/>
<feature type="region of interest" description="Disordered" evidence="1">
    <location>
        <begin position="668"/>
        <end position="749"/>
    </location>
</feature>
<gene>
    <name evidence="3" type="ORF">TGVAND_234220</name>
</gene>
<organism evidence="3 4">
    <name type="scientific">Toxoplasma gondii VAND</name>
    <dbReference type="NCBI Taxonomy" id="933077"/>
    <lineage>
        <taxon>Eukaryota</taxon>
        <taxon>Sar</taxon>
        <taxon>Alveolata</taxon>
        <taxon>Apicomplexa</taxon>
        <taxon>Conoidasida</taxon>
        <taxon>Coccidia</taxon>
        <taxon>Eucoccidiorida</taxon>
        <taxon>Eimeriorina</taxon>
        <taxon>Sarcocystidae</taxon>
        <taxon>Toxoplasma</taxon>
    </lineage>
</organism>
<dbReference type="VEuPathDB" id="ToxoDB:TGVAND_234220"/>
<evidence type="ECO:0000256" key="2">
    <source>
        <dbReference type="SAM" id="Phobius"/>
    </source>
</evidence>
<feature type="compositionally biased region" description="Basic and acidic residues" evidence="1">
    <location>
        <begin position="384"/>
        <end position="394"/>
    </location>
</feature>
<feature type="compositionally biased region" description="Basic and acidic residues" evidence="1">
    <location>
        <begin position="44"/>
        <end position="94"/>
    </location>
</feature>
<feature type="transmembrane region" description="Helical" evidence="2">
    <location>
        <begin position="1046"/>
        <end position="1071"/>
    </location>
</feature>
<reference evidence="3 4" key="2">
    <citation type="journal article" date="2015" name="Eukaryot. Cell">
        <title>Genetic mapping reveals that sinefungin resistance in Toxoplasma gondii is controlled by a putative amino acid transporter locus that can be used as a negative selectable marker.</title>
        <authorList>
            <person name="Behnke M.S."/>
            <person name="Khan A."/>
            <person name="Sibley L.D."/>
        </authorList>
    </citation>
    <scope>NUCLEOTIDE SEQUENCE [LARGE SCALE GENOMIC DNA]</scope>
    <source>
        <strain evidence="3 4">VAND</strain>
    </source>
</reference>
<accession>A0A086PH97</accession>
<feature type="compositionally biased region" description="Basic and acidic residues" evidence="1">
    <location>
        <begin position="145"/>
        <end position="162"/>
    </location>
</feature>
<dbReference type="AlphaFoldDB" id="A0A086PH97"/>
<sequence>MASSALFAPALPTETAGRHLRQTPAELLGLSRAWEKTQSTAQEAGKRRSEDGRQGSRGEESVAAIERDMGEDRPETRGVVEGSELRTEEGRHEGWTGAEDLSNNGRRQSRTEEANRQTELPASTCDLTVSGQSEKWWRESQGPEGGRDGQRGQRISREEKAKMPLESFTGAARMRVWMRRRVLGARGSFLCRSCLLFLFSSLMCLLGSSAERSSQDSMPPARVSFSPSNSEASWLSEGGISLPPSFSSASSFSPVSRQRPLTSSSSASAGCGSLSPSPCSYTAASPAPSGLVRESLQSSYRIPVHMVGARAAVASISAGNQSLFLALDTQTEGVRLFLSNSSACTQLPSLSTRPSSLLGAAATRRKLLSESTKRLRPSAATPVERSEAQRDGEHFAQQARPQAGGERGKILFQALPSLRRRGKKLIFRVAGDRENEQCYDPRHSRRATWCLNGQQACNFLSEAPYLCHASPEVDLAHATAFAHYSDGVRFEELRLEGLDLLRLDLAPPAPEREGGFSEPPQLPLQEAGVSPVKLVADRMSGFYDPYPGLHGVWGIAGPEFCCRNASLWSSTLLALNVTSYAFDLNFPSTQASSFAPPASRNEEDGGFRSNATASALASSLDSAPLSFLHLGVLDEGQTQRDDQAAGAEALGRLKGFATYDEAGRWTGQAWRRERKQPQSKDKSEGENRDKNEGENRDKSEGENTDARAKDGSGRRRVERGEEAGREGEETHKNEIGETPNAENSEKRHATEEVLWGQRIQTGNVWADSVAHFVSYDWQLCGNSLMDASQTNDWIVTIDLSSECLVVPRPLWQSIRRWIEPALNVTSPLCALDDDFSSYVPASSLSAPRQAETPAADLAVEGGVYRLMCPLRSGRNAQRGAVGASTAPRPPLPVLSFALGDTSGVFDLADEPDGQEDKLKEKPAAARVELPLEQLVVSSPESAPSGEALCVVPQPHSILAREGRTVRLGTRAVAAFHFIVDQKRWRAGLLPKKLSLPSSNEACAAQATCRGEQTYVSATNECVDPPCSERLLFALNEETKICELAPAVVPAAVTVVVLLVALEATVVCFQWANVLRARTLT</sequence>
<keyword evidence="2" id="KW-0472">Membrane</keyword>
<keyword evidence="2" id="KW-1133">Transmembrane helix</keyword>
<feature type="region of interest" description="Disordered" evidence="1">
    <location>
        <begin position="369"/>
        <end position="404"/>
    </location>
</feature>
<comment type="caution">
    <text evidence="3">The sequence shown here is derived from an EMBL/GenBank/DDBJ whole genome shotgun (WGS) entry which is preliminary data.</text>
</comment>
<keyword evidence="2" id="KW-0812">Transmembrane</keyword>
<feature type="region of interest" description="Disordered" evidence="1">
    <location>
        <begin position="1"/>
        <end position="162"/>
    </location>
</feature>
<name>A0A086PH97_TOXGO</name>
<evidence type="ECO:0000256" key="1">
    <source>
        <dbReference type="SAM" id="MobiDB-lite"/>
    </source>
</evidence>
<protein>
    <submittedName>
        <fullName evidence="3">Putative serine/threonine protein phosphatase, related protein</fullName>
    </submittedName>
</protein>
<dbReference type="OrthoDB" id="441724at2759"/>
<evidence type="ECO:0000313" key="4">
    <source>
        <dbReference type="Proteomes" id="UP000028840"/>
    </source>
</evidence>
<dbReference type="Proteomes" id="UP000028840">
    <property type="component" value="Unassembled WGS sequence"/>
</dbReference>